<dbReference type="InterPro" id="IPR036869">
    <property type="entry name" value="J_dom_sf"/>
</dbReference>
<dbReference type="Gene3D" id="3.30.565.10">
    <property type="entry name" value="Histidine kinase-like ATPase, C-terminal domain"/>
    <property type="match status" value="1"/>
</dbReference>
<dbReference type="Pfam" id="PF25794">
    <property type="entry name" value="SACS"/>
    <property type="match status" value="3"/>
</dbReference>
<dbReference type="Gene3D" id="1.10.287.110">
    <property type="entry name" value="DnaJ domain"/>
    <property type="match status" value="1"/>
</dbReference>
<reference evidence="2" key="1">
    <citation type="submission" date="2022-11" db="EMBL/GenBank/DDBJ databases">
        <title>Centuries of genome instability and evolution in soft-shell clam transmissible cancer (bioRxiv).</title>
        <authorList>
            <person name="Hart S.F.M."/>
            <person name="Yonemitsu M.A."/>
            <person name="Giersch R.M."/>
            <person name="Beal B.F."/>
            <person name="Arriagada G."/>
            <person name="Davis B.W."/>
            <person name="Ostrander E.A."/>
            <person name="Goff S.P."/>
            <person name="Metzger M.J."/>
        </authorList>
    </citation>
    <scope>NUCLEOTIDE SEQUENCE</scope>
    <source>
        <strain evidence="2">MELC-2E11</strain>
        <tissue evidence="2">Siphon/mantle</tissue>
    </source>
</reference>
<evidence type="ECO:0000313" key="2">
    <source>
        <dbReference type="EMBL" id="WAR11126.1"/>
    </source>
</evidence>
<feature type="domain" description="Sacsin/Nov" evidence="1">
    <location>
        <begin position="1328"/>
        <end position="1568"/>
    </location>
</feature>
<dbReference type="PANTHER" id="PTHR46919:SF2">
    <property type="entry name" value="SACSIN"/>
    <property type="match status" value="1"/>
</dbReference>
<proteinExistence type="predicted"/>
<feature type="domain" description="Sacsin/Nov" evidence="1">
    <location>
        <begin position="2364"/>
        <end position="2585"/>
    </location>
</feature>
<dbReference type="NCBIfam" id="NF047352">
    <property type="entry name" value="P_loop_sacsin"/>
    <property type="match status" value="2"/>
</dbReference>
<organism evidence="2 3">
    <name type="scientific">Mya arenaria</name>
    <name type="common">Soft-shell clam</name>
    <dbReference type="NCBI Taxonomy" id="6604"/>
    <lineage>
        <taxon>Eukaryota</taxon>
        <taxon>Metazoa</taxon>
        <taxon>Spiralia</taxon>
        <taxon>Lophotrochozoa</taxon>
        <taxon>Mollusca</taxon>
        <taxon>Bivalvia</taxon>
        <taxon>Autobranchia</taxon>
        <taxon>Heteroconchia</taxon>
        <taxon>Euheterodonta</taxon>
        <taxon>Imparidentia</taxon>
        <taxon>Neoheterodontei</taxon>
        <taxon>Myida</taxon>
        <taxon>Myoidea</taxon>
        <taxon>Myidae</taxon>
        <taxon>Mya</taxon>
    </lineage>
</organism>
<evidence type="ECO:0000259" key="1">
    <source>
        <dbReference type="Pfam" id="PF25794"/>
    </source>
</evidence>
<dbReference type="Proteomes" id="UP001164746">
    <property type="component" value="Chromosome 7"/>
</dbReference>
<dbReference type="PANTHER" id="PTHR46919">
    <property type="entry name" value="ZINC FINGER, C3HC4 TYPE (RING FINGER) FAMILY PROTEIN"/>
    <property type="match status" value="1"/>
</dbReference>
<keyword evidence="3" id="KW-1185">Reference proteome</keyword>
<gene>
    <name evidence="2" type="ORF">MAR_036202</name>
</gene>
<evidence type="ECO:0000313" key="3">
    <source>
        <dbReference type="Proteomes" id="UP001164746"/>
    </source>
</evidence>
<feature type="domain" description="Sacsin/Nov" evidence="1">
    <location>
        <begin position="37"/>
        <end position="213"/>
    </location>
</feature>
<name>A0ABY7EVA2_MYAAR</name>
<dbReference type="SUPFAM" id="SSF55874">
    <property type="entry name" value="ATPase domain of HSP90 chaperone/DNA topoisomerase II/histidine kinase"/>
    <property type="match status" value="3"/>
</dbReference>
<sequence length="4248" mass="487223">MEADVVKKKKPVISSFKQPTVIEQLKYILAEYPDGGQILKAPALCVHNDAEFAEQDWKGIIMIYNSVKKFDILKVGRFGLGFKSVFHLTDNPCIISGKRMLLMDPLHPAGCEPAPMEIGDLGEMEGFDTNAFIQALDGKFGFNRETLSSGYFRGTLFWFPLREIPTTLSDNVYTVEKVMNLFRAFQQDSSSILLFLKSLSEVTLFTDNQSQPPERKVYAKVKIADSGVKCLAQRATFAYKVSSMTPKSADISSIMEVPIECFFDGSSSSNTTWLVVNYVVSESASDELNRLMNDESIGLSPYVGVAAPMTTTSQFNGHIFCFLPLPKEGSKLTGLPFHVNGFFALSSNRHHLKWETDEDKNQQQYDKNVHWNHLMTSEVLPRAYRLMYAAAVNKSNTSGNSEDDIKIVYNLVPNIDNVNDNWKRFATNGIKCMQTEDVVFANDVGRWDVCQKCVFGTAGTFDAEEIKTSVRSSMKRMGKSYVELDETTLKTLQVVFTTSVICVSPDLITRFLQESNAYQCLADEMKTDLLVYLSADKQFNLLQGLKLLPLANGTWVSFQKEGNALFITSAEVIEIFPDFKDRFVMATLSSKSDIAFQSIIEEGSYRISNFSSDALRTFLRESLQAFVDKDMDNSSKISLLWLEKVWSLVTKHGLERFKDLRLLPLLQEGTFDGTYVVKLVPLTYPYVLSDLNNISKGMNGNVKKALQLLGITVLEDLPNWLPKRHLNGYVSQLNHYELKRCFDTIEEDNVLAVRTIFNSKADDETRKDFVKYLCYSEEDYGMSFLEELEIFKMISKTKGCEKYAKLKLAGFFIDIKTENKLPGDIDIPVQCFRRDKTNSRLIKMFNITELTMDEFVRMKLREITKRGYASDTDDFMKFFLKNIKMFKPQTDIIQMATDIAFIKHDSKLKRASHFFDHTDENLKKLFWKQDVFLPEQDFDNRAFLDGLRTISLKSVKCVSAEDMLGVAQELDSSKKSEVFEAEMHDKANAFLNTIENNPNLLQNIVHVRNKITTSLGDALRKLQCFPCISNVIGNVEYPKELLFKDLKHLYCPPDLRDARYSKLIGSIKPLINSNCKELAEFYEWTKPPSIEDLINNLIVVRGKCTIDTQHDVAKVTKGIYLELREQKDDVVIKKEIFEENTLIWTEKGFKGPSRSILKHTVGEILLSPVFEYIPDDFRDVHGILEALGSNLIQDKLVLTQYLQEIQTKYLDGQYEAAVVSNDKKLVSNVLEKLAMLIKNDEADKEWMERNVLIMIDTNEECTIEFDQISNCVYDKERDMFDDSDEEQIFKYVHPLCIEHAINLGVKSVTRQSLMDAEDIGVKDWGQNERLTTRLNRLLKEDYIDGLSVPKELVQNADDAGATEISFLYDERDHIGYRKRLISKELSECQGASLFVYNNTTFSEDDFKNITRINEGTKQHDTSTIGKFGLGFCSVYNLTDVPSFVSGRNMVIFDPHERYLDESDPKKGIKIPLSKRTLVKRHVDQFMPFEGLFGCSIVGESFTSFEGTLFRLQLRTAVQADKSEISKRVYNKDEVIGLLNMLRKHAGDLLLFSQNVTTIRIFHLRKDYVSSDEVKPVFEMNKSIIGDTSSLKNRFSVLKLCSQTHQTVEHVQVVSLVTNVSNPELFESCETDNYEERFVISWYKCSTDARQCTEETAIPVSAIAIPDIYSKTGVHRSLSDVRQGFYKEGHLFCFLPLPVITKLPFHINGLFSVTSNRRCLTLATDDDKTVNSYQWNDNLLSTCTVQSFVNYLRFLGNEDTFGSTVSDTHYYGTWPEPGEKAVEPFVKAFYTTVLQDNPSELQYGPRVFRSKESQSYLPFSSILVLGKAIRNNTTVNAIAFKFLISVPIPNERIVVNLPTKQLDILIYYNRNACENVLITEKMLYIHLLENMANDYWRGKTDERNVMLRHAILCQNGFVQEQLKRVSCIPTQPNERFKRIEELIHPDKDLARLFVESEERYVIKTNGLRDEMVLYELERLGMMCDTLTDELLIDRCKSIEVFSQKCSHCTLLRIDAVKKYLNKHLSNIIPSLAAVIRGIFIIPVQTRLPGWKFSFQSENRDDLKKVTTHLCNEHRIYNTSVRALIGRPCFLYESRLVHEIGSVECVVKSCFEIKQELSSFLGIRSQERITVNMLLQQLNVLADEYKGSKESDNSVTSQIVKQVYSRLDNKLTKPSLQENLECVSENMSGVFNKKIIMYGKSFYSVKQVAMSMETDCKPELCLLQNLSDLELRLFKKLGVKEHFSKEDIIAVMESKRLLWKDKSCKGKEVKLIINLLRNLHSIMEIEHVKIEDLQKHKDFIVAPDEKNVLAPTYELALEDQAVRWTRKVRLVHGDVPPNIAKALGVQTKKTSLIKGFSKGIFSFGQREKLTTRLNGILRDYPSDASIFKEFIQNADDAGATEINFIKFFETQNIAHSIGRNQVLGPALCIYNNSHFSDNDLDGIRNLGIGSKTDDPTKTGQYGLGFNAVYHITDTPSFYTKGPGLGKEGVLCIFDPLFKDIPETDEPGIKCDIDDMDEEFKDILKGYPGMKSDVGTVFRLPLRQEKSEVSVHCINNYEIDKLLGLLQEEATTCLQFLKNLKSIGISTYIDGRVRTEFSVEAKLTESDEIKRKQYFDNVRKVCKNNMDDKYKNILEDQFSVTYNLSIVENKRRCKRWLVCNQFSSDTKPDEKDTSCKLRPAFADRDLGLMPTVGISIPMFETEVSDLTRAHKAFCFLPLPIGTGLPFHVNGHFSVDRGRRMLISSGVSETWNKYLLSSLLPETFCTSLLEVQSILCDLSGEGMTQAKLKKILKLYNNKFPECFFATESKWKYYVQNVYKMILEQECKLFPVLLTSDSQDKPLGFELGWTHLARSEDDKAGGVFYGAHTAHDVLHLQQDLVKSIMARIGMKIVESPDVVKQSIEEVGLKVLNCTPDLALKYIRETDVQICGKNIEQSCFMSVQHFKNLISFLLSSPVELMLEGLPLCLTQDNILHKFDSHRPVFCSKYLSLLPGSSNEFIHNDVVDYLKNRKYIFQSGVLKELRVENLCNLLPSSYDLDVFRGGNDLEVESFKSEDTNFDLRMFFIFLHAKSVDCNKVFSVDLFVKNVSCFKSWSFLPSKGIAHALNSLIPLEQPFRLYKNGSGYETVHRIISRLNIPTLDTSWLFITKTQMEFEIEYGLEAMISSVSNPFELIKCLNFYKQTLQDTISRFEAVEILGYVSERITAMAIHVDLVNMIRSLPLYETAYGDLISIENVNNVVILSARIPPDGMKEIAEATNTTFVMFYEKYSYLLKHISSCIEVNRLYADMIVPNFQAIPPEHQMKHLEYIRDYICTGLSKNTWYTKKITRLLTDIPFIRIGNRERRVNEFFSHRNNVFVEMLTDDEFLPNHLRTDVWERFLEALGLVTKLTQQKVLEFAKCIAHDSVNVQGNINGLKRKSHTLTSFILNAEKSFFSSNVLDELKNVKFVNSHEVNTDRSAICKSFSKPNEFICFNGSTAYTWQDICWSSTHILHSDIHTRSDERHDELGVLTYPSIERVIVHSHNVTEVFKKKTTRTHDKLKFITPLYDFFMNHLNSPELIKLRNSHFVYIPDEAMVRADMVYETSALKSTEIKPYLYQLPKSLRKYIDLFENLGAMSQVCRSQFVNVLDSIHTEYDDQSLPLQVLKKVAQTITLLFKLEGSLGDSNAKLFLPNKVMKLRESSSITVCDNKTYAGILKDVTDIDYFLGFNEMEIEEFTDSAAVFETLPNSMQPCFLSKVVSEKVSLQSIEFVESLVSYEWQYFLRSDSFINGIIRLIRAQCGLSNKGKPATDLEDKSRNKLRNVRIKQVNGLRTKVSYKGSVLNGVSLQRKCYITDINCDEENSSFELYFDSRGTTDEKMILSEEDGIFDLVQKCTDHIMDKDKCNILSAILNCRNDPEQIAELLDRRNIAEIDFKPSSVFPKPGTYVNREFYPFLLQEIVPFKAHEFEFVAMEVEYEDDRNNAYIYVHIMSQIQKVAGSLDIALRYNVNAGEPRGFIEVPIFKLYRFVSPNSQNTTTEVELYDSQNIITRPLDENRRRVRELLTAAFKMCEKDRKILIKRLLLRWHPDRNPGLEDYATEIFSYIKELIVELERSEFSAGSSGTFVSRYSNFSSRIVSDGQVFAEEFRKRRRNYQSFFTWGFYTGSRKEYLPVPNPGEADRWLCQAKTDFKVASVMIANTEESFKGFNWICYQFHQVREFESRLNISGSHYFRLRYPDAVEMERLPSDVFSSDDAAFAKETAHKVITFVEDYIV</sequence>
<dbReference type="InterPro" id="IPR058210">
    <property type="entry name" value="SACS/Nov_dom"/>
</dbReference>
<dbReference type="Gene3D" id="1.20.120.330">
    <property type="entry name" value="Nucleotidyltransferases domain 2"/>
    <property type="match status" value="2"/>
</dbReference>
<dbReference type="InterPro" id="IPR036890">
    <property type="entry name" value="HATPase_C_sf"/>
</dbReference>
<dbReference type="EMBL" id="CP111018">
    <property type="protein sequence ID" value="WAR11126.1"/>
    <property type="molecule type" value="Genomic_DNA"/>
</dbReference>
<protein>
    <submittedName>
        <fullName evidence="2">SACS-like protein</fullName>
    </submittedName>
</protein>
<accession>A0ABY7EVA2</accession>